<dbReference type="Proteomes" id="UP001438707">
    <property type="component" value="Unassembled WGS sequence"/>
</dbReference>
<dbReference type="SUPFAM" id="SSF53448">
    <property type="entry name" value="Nucleotide-diphospho-sugar transferases"/>
    <property type="match status" value="1"/>
</dbReference>
<dbReference type="PANTHER" id="PTHR34496">
    <property type="entry name" value="GLCNAC TRANSFERASE-RELATED"/>
    <property type="match status" value="1"/>
</dbReference>
<protein>
    <submittedName>
        <fullName evidence="1">Uncharacterized protein</fullName>
    </submittedName>
</protein>
<gene>
    <name evidence="1" type="ORF">WJX74_000529</name>
</gene>
<evidence type="ECO:0000313" key="1">
    <source>
        <dbReference type="EMBL" id="KAK9818571.1"/>
    </source>
</evidence>
<organism evidence="1 2">
    <name type="scientific">Apatococcus lobatus</name>
    <dbReference type="NCBI Taxonomy" id="904363"/>
    <lineage>
        <taxon>Eukaryota</taxon>
        <taxon>Viridiplantae</taxon>
        <taxon>Chlorophyta</taxon>
        <taxon>core chlorophytes</taxon>
        <taxon>Trebouxiophyceae</taxon>
        <taxon>Chlorellales</taxon>
        <taxon>Chlorellaceae</taxon>
        <taxon>Apatococcus</taxon>
    </lineage>
</organism>
<sequence length="376" mass="42594">MQALRLPGGAAALLFTLLGCGLLLQLTNIYVIQHPPSGLVDRRGLQEVALPLTSPSFKQQLPVYSTKQPSIFVSLASYRDSECAHTVAELFRKSQHPERIFLGICQAVKLANESCIRDSQYADRIRLVTLPFFEAQGPTHARHLVSTLYRGEDYWFQLDSHSNLTESWDTQLVAMLHRCPSKRCVLSHYPASDPVTEGVPVICRSHLDEGSKMPSFSAQNYVVKQGQFLPTPFSAAGLVFASGEVVYDVPFDPHLQWLFVGEEVLYSARLWTHGWDIFAPDENIVFHHYNRAEKPSLFRDLQENWYHPQLISNARARYLLGLEQEAPPNERSESLAYFGMGDHRTLQQYWDFAGLDVPAGKFESEIKFCVPPLDLK</sequence>
<proteinExistence type="predicted"/>
<evidence type="ECO:0000313" key="2">
    <source>
        <dbReference type="Proteomes" id="UP001438707"/>
    </source>
</evidence>
<dbReference type="PROSITE" id="PS51257">
    <property type="entry name" value="PROKAR_LIPOPROTEIN"/>
    <property type="match status" value="1"/>
</dbReference>
<reference evidence="1 2" key="1">
    <citation type="journal article" date="2024" name="Nat. Commun.">
        <title>Phylogenomics reveals the evolutionary origins of lichenization in chlorophyte algae.</title>
        <authorList>
            <person name="Puginier C."/>
            <person name="Libourel C."/>
            <person name="Otte J."/>
            <person name="Skaloud P."/>
            <person name="Haon M."/>
            <person name="Grisel S."/>
            <person name="Petersen M."/>
            <person name="Berrin J.G."/>
            <person name="Delaux P.M."/>
            <person name="Dal Grande F."/>
            <person name="Keller J."/>
        </authorList>
    </citation>
    <scope>NUCLEOTIDE SEQUENCE [LARGE SCALE GENOMIC DNA]</scope>
    <source>
        <strain evidence="1 2">SAG 2145</strain>
    </source>
</reference>
<dbReference type="InterPro" id="IPR021067">
    <property type="entry name" value="Glycosyltransferase"/>
</dbReference>
<accession>A0AAW1Q999</accession>
<dbReference type="InterPro" id="IPR029044">
    <property type="entry name" value="Nucleotide-diphossugar_trans"/>
</dbReference>
<dbReference type="AlphaFoldDB" id="A0AAW1Q999"/>
<dbReference type="EMBL" id="JALJOS010000059">
    <property type="protein sequence ID" value="KAK9818571.1"/>
    <property type="molecule type" value="Genomic_DNA"/>
</dbReference>
<dbReference type="Pfam" id="PF11397">
    <property type="entry name" value="GlcNAc"/>
    <property type="match status" value="2"/>
</dbReference>
<keyword evidence="2" id="KW-1185">Reference proteome</keyword>
<dbReference type="PANTHER" id="PTHR34496:SF10">
    <property type="entry name" value="GLCNAC TRANSFERASE"/>
    <property type="match status" value="1"/>
</dbReference>
<name>A0AAW1Q999_9CHLO</name>
<comment type="caution">
    <text evidence="1">The sequence shown here is derived from an EMBL/GenBank/DDBJ whole genome shotgun (WGS) entry which is preliminary data.</text>
</comment>